<reference evidence="15" key="1">
    <citation type="submission" date="2017-09" db="EMBL/GenBank/DDBJ databases">
        <title>Depth-based differentiation of microbial function through sediment-hosted aquifers and enrichment of novel symbionts in the deep terrestrial subsurface.</title>
        <authorList>
            <person name="Probst A.J."/>
            <person name="Ladd B."/>
            <person name="Jarett J.K."/>
            <person name="Geller-Mcgrath D.E."/>
            <person name="Sieber C.M.K."/>
            <person name="Emerson J.B."/>
            <person name="Anantharaman K."/>
            <person name="Thomas B.C."/>
            <person name="Malmstrom R."/>
            <person name="Stieglmeier M."/>
            <person name="Klingl A."/>
            <person name="Woyke T."/>
            <person name="Ryan C.M."/>
            <person name="Banfield J.F."/>
        </authorList>
    </citation>
    <scope>NUCLEOTIDE SEQUENCE [LARGE SCALE GENOMIC DNA]</scope>
</reference>
<evidence type="ECO:0000256" key="12">
    <source>
        <dbReference type="PIRSR" id="PIRSR004803-3"/>
    </source>
</evidence>
<keyword evidence="7 9" id="KW-0269">Exonuclease</keyword>
<keyword evidence="12" id="KW-0106">Calcium</keyword>
<dbReference type="Pfam" id="PF07521">
    <property type="entry name" value="RMMBL"/>
    <property type="match status" value="1"/>
</dbReference>
<evidence type="ECO:0000256" key="10">
    <source>
        <dbReference type="PIRSR" id="PIRSR004803-1"/>
    </source>
</evidence>
<evidence type="ECO:0000256" key="4">
    <source>
        <dbReference type="ARBA" id="ARBA00022759"/>
    </source>
</evidence>
<evidence type="ECO:0000256" key="7">
    <source>
        <dbReference type="ARBA" id="ARBA00022839"/>
    </source>
</evidence>
<evidence type="ECO:0000313" key="15">
    <source>
        <dbReference type="Proteomes" id="UP000229966"/>
    </source>
</evidence>
<feature type="binding site" evidence="12">
    <location>
        <position position="381"/>
    </location>
    <ligand>
        <name>Zn(2+)</name>
        <dbReference type="ChEBI" id="CHEBI:29105"/>
        <label>1</label>
        <note>catalytic</note>
    </ligand>
</feature>
<feature type="domain" description="Metallo-beta-lactamase" evidence="13">
    <location>
        <begin position="10"/>
        <end position="204"/>
    </location>
</feature>
<dbReference type="GO" id="GO:0006364">
    <property type="term" value="P:rRNA processing"/>
    <property type="evidence" value="ECO:0007669"/>
    <property type="project" value="UniProtKB-UniRule"/>
</dbReference>
<dbReference type="Gene3D" id="3.10.20.580">
    <property type="match status" value="1"/>
</dbReference>
<dbReference type="SMART" id="SM00849">
    <property type="entry name" value="Lactamase_B"/>
    <property type="match status" value="1"/>
</dbReference>
<dbReference type="InterPro" id="IPR001279">
    <property type="entry name" value="Metallo-B-lactamas"/>
</dbReference>
<dbReference type="Pfam" id="PF22505">
    <property type="entry name" value="RNase_J_b_CASP"/>
    <property type="match status" value="1"/>
</dbReference>
<feature type="binding site" evidence="12">
    <location>
        <position position="63"/>
    </location>
    <ligand>
        <name>Zn(2+)</name>
        <dbReference type="ChEBI" id="CHEBI:29105"/>
        <label>1</label>
        <note>catalytic</note>
    </ligand>
</feature>
<accession>A0A2M7CIP8</accession>
<feature type="binding site" evidence="12">
    <location>
        <position position="68"/>
    </location>
    <ligand>
        <name>Zn(2+)</name>
        <dbReference type="ChEBI" id="CHEBI:29105"/>
        <label>1</label>
        <note>catalytic</note>
    </ligand>
</feature>
<dbReference type="Proteomes" id="UP000229966">
    <property type="component" value="Unassembled WGS sequence"/>
</dbReference>
<dbReference type="InterPro" id="IPR042173">
    <property type="entry name" value="RNase_J_2"/>
</dbReference>
<keyword evidence="8 9" id="KW-0694">RNA-binding</keyword>
<comment type="subcellular location">
    <subcellularLocation>
        <location evidence="9">Cytoplasm</location>
    </subcellularLocation>
</comment>
<evidence type="ECO:0000256" key="1">
    <source>
        <dbReference type="ARBA" id="ARBA00022490"/>
    </source>
</evidence>
<keyword evidence="5 9" id="KW-0378">Hydrolase</keyword>
<dbReference type="InterPro" id="IPR036866">
    <property type="entry name" value="RibonucZ/Hydroxyglut_hydro"/>
</dbReference>
<dbReference type="PANTHER" id="PTHR43694:SF1">
    <property type="entry name" value="RIBONUCLEASE J"/>
    <property type="match status" value="1"/>
</dbReference>
<dbReference type="InterPro" id="IPR055132">
    <property type="entry name" value="RNase_J_b_CASP"/>
</dbReference>
<dbReference type="CDD" id="cd07714">
    <property type="entry name" value="RNaseJ_MBL-fold"/>
    <property type="match status" value="1"/>
</dbReference>
<dbReference type="PIRSF" id="PIRSF004803">
    <property type="entry name" value="RnjA"/>
    <property type="match status" value="1"/>
</dbReference>
<evidence type="ECO:0000256" key="11">
    <source>
        <dbReference type="PIRSR" id="PIRSR004803-2"/>
    </source>
</evidence>
<dbReference type="Pfam" id="PF00753">
    <property type="entry name" value="Lactamase_B"/>
    <property type="match status" value="1"/>
</dbReference>
<comment type="similarity">
    <text evidence="9">Belongs to the metallo-beta-lactamase superfamily. RNA-metabolizing metallo-beta-lactamase-like family. Bacterial RNase J subfamily.</text>
</comment>
<dbReference type="PANTHER" id="PTHR43694">
    <property type="entry name" value="RIBONUCLEASE J"/>
    <property type="match status" value="1"/>
</dbReference>
<comment type="cofactor">
    <cofactor evidence="12">
        <name>Zn(2+)</name>
        <dbReference type="ChEBI" id="CHEBI:29105"/>
    </cofactor>
    <text evidence="12">Binds 2 Zn(2+) ions per subunit. It is not clear if Zn(2+) or Mg(2+) is physiologically important.</text>
</comment>
<dbReference type="InterPro" id="IPR001587">
    <property type="entry name" value="RNase_J_CS"/>
</dbReference>
<evidence type="ECO:0000313" key="14">
    <source>
        <dbReference type="EMBL" id="PIV25500.1"/>
    </source>
</evidence>
<evidence type="ECO:0000256" key="8">
    <source>
        <dbReference type="ARBA" id="ARBA00022884"/>
    </source>
</evidence>
<evidence type="ECO:0000256" key="2">
    <source>
        <dbReference type="ARBA" id="ARBA00022722"/>
    </source>
</evidence>
<sequence>MPIGGLGEYGKNMMIYEYGDDIVVIDCGLMFPEEEMLGVDFVLPDTRYLEENAERIKGWIFTHGHEDHVGAIPYIIPKKFPNVQMYASQLTAGLIKVKYEEFKHRPAKLSVVKAGEKIKLGVFNIEFIQLAHSIPDTLAIALKTPEGLIVHVTDWKLDHTPIFGQKTDVARLAALGQEGVKLLLSDSSNAERPGYTVSESVITHTFDNIFKDTKNRLIITMFASTINRIQQVIDMAQKYRRKITVSGFSMQRNIEMALKLGYLKAPQDLFMDIHKAQNLPDEKIVILSTGSQGEEFSALTRMASGDHKQIKIKKGDTVLISASEIPGNEQSISNTINGLFKQGAYVIYGKRLDIHVSGHASQEELKMLIQLTNPEYFMPIHGEYRHLKIHARLAEEVGIDRDKILISDNGGIIEFEKGKGSVISTKVQSGYVLVDGLGVGDVGNIVLRDRQALAKEGMFVVILTVDKQTGKIITSPDIISRGFIYMRDQEELVHQARKEIRDLFSRHNERYPMQYDHIKRVIRDDVGEFLFRKTQRRPMVIPVVIEV</sequence>
<dbReference type="InterPro" id="IPR041636">
    <property type="entry name" value="RNase_J_C"/>
</dbReference>
<keyword evidence="1 9" id="KW-0963">Cytoplasm</keyword>
<evidence type="ECO:0000259" key="13">
    <source>
        <dbReference type="SMART" id="SM00849"/>
    </source>
</evidence>
<evidence type="ECO:0000256" key="3">
    <source>
        <dbReference type="ARBA" id="ARBA00022723"/>
    </source>
</evidence>
<proteinExistence type="inferred from homology"/>
<organism evidence="14 15">
    <name type="scientific">Candidatus Berkelbacteria bacterium CG03_land_8_20_14_0_80_40_36</name>
    <dbReference type="NCBI Taxonomy" id="1974509"/>
    <lineage>
        <taxon>Bacteria</taxon>
        <taxon>Candidatus Berkelbacteria</taxon>
    </lineage>
</organism>
<dbReference type="GO" id="GO:0003723">
    <property type="term" value="F:RNA binding"/>
    <property type="evidence" value="ECO:0007669"/>
    <property type="project" value="UniProtKB-UniRule"/>
</dbReference>
<dbReference type="EC" id="3.1.-.-" evidence="9"/>
<dbReference type="GO" id="GO:0004534">
    <property type="term" value="F:5'-3' RNA exonuclease activity"/>
    <property type="evidence" value="ECO:0007669"/>
    <property type="project" value="UniProtKB-UniRule"/>
</dbReference>
<keyword evidence="4 9" id="KW-0255">Endonuclease</keyword>
<evidence type="ECO:0000256" key="5">
    <source>
        <dbReference type="ARBA" id="ARBA00022801"/>
    </source>
</evidence>
<gene>
    <name evidence="9" type="primary">rnj</name>
    <name evidence="14" type="ORF">COS38_01295</name>
</gene>
<feature type="binding site" evidence="12">
    <location>
        <position position="40"/>
    </location>
    <ligand>
        <name>Ca(2+)</name>
        <dbReference type="ChEBI" id="CHEBI:29108"/>
    </ligand>
</feature>
<evidence type="ECO:0000256" key="6">
    <source>
        <dbReference type="ARBA" id="ARBA00022833"/>
    </source>
</evidence>
<feature type="active site" description="Proton acceptor" evidence="10">
    <location>
        <position position="359"/>
    </location>
</feature>
<dbReference type="NCBIfam" id="TIGR00649">
    <property type="entry name" value="MG423"/>
    <property type="match status" value="1"/>
</dbReference>
<dbReference type="PROSITE" id="PS01292">
    <property type="entry name" value="UPF0036"/>
    <property type="match status" value="1"/>
</dbReference>
<comment type="caution">
    <text evidence="14">The sequence shown here is derived from an EMBL/GenBank/DDBJ whole genome shotgun (WGS) entry which is preliminary data.</text>
</comment>
<feature type="binding site" evidence="12">
    <location>
        <position position="67"/>
    </location>
    <ligand>
        <name>Zn(2+)</name>
        <dbReference type="ChEBI" id="CHEBI:29105"/>
        <label>1</label>
        <note>catalytic</note>
    </ligand>
</feature>
<dbReference type="InterPro" id="IPR030854">
    <property type="entry name" value="RNase_J_bac"/>
</dbReference>
<dbReference type="SUPFAM" id="SSF56281">
    <property type="entry name" value="Metallo-hydrolase/oxidoreductase"/>
    <property type="match status" value="1"/>
</dbReference>
<feature type="binding site" evidence="12">
    <location>
        <position position="435"/>
    </location>
    <ligand>
        <name>Ca(2+)</name>
        <dbReference type="ChEBI" id="CHEBI:29108"/>
    </ligand>
</feature>
<keyword evidence="9" id="KW-0698">rRNA processing</keyword>
<dbReference type="Gene3D" id="3.60.15.10">
    <property type="entry name" value="Ribonuclease Z/Hydroxyacylglutathione hydrolase-like"/>
    <property type="match status" value="1"/>
</dbReference>
<feature type="binding site" evidence="12">
    <location>
        <position position="65"/>
    </location>
    <ligand>
        <name>Zn(2+)</name>
        <dbReference type="ChEBI" id="CHEBI:29105"/>
        <label>1</label>
        <note>catalytic</note>
    </ligand>
</feature>
<dbReference type="HAMAP" id="MF_01491">
    <property type="entry name" value="RNase_J_bact"/>
    <property type="match status" value="1"/>
</dbReference>
<feature type="binding site" evidence="12">
    <location>
        <position position="132"/>
    </location>
    <ligand>
        <name>Zn(2+)</name>
        <dbReference type="ChEBI" id="CHEBI:29105"/>
        <label>1</label>
        <note>catalytic</note>
    </ligand>
</feature>
<evidence type="ECO:0000256" key="9">
    <source>
        <dbReference type="HAMAP-Rule" id="MF_01491"/>
    </source>
</evidence>
<name>A0A2M7CIP8_9BACT</name>
<feature type="binding site" evidence="12">
    <location>
        <position position="154"/>
    </location>
    <ligand>
        <name>Zn(2+)</name>
        <dbReference type="ChEBI" id="CHEBI:29105"/>
        <label>1</label>
        <note>catalytic</note>
    </ligand>
</feature>
<comment type="subunit">
    <text evidence="9">Homodimer, may be a subunit of the RNA degradosome.</text>
</comment>
<feature type="active site" description="Proton donor" evidence="10">
    <location>
        <position position="186"/>
    </location>
</feature>
<dbReference type="AlphaFoldDB" id="A0A2M7CIP8"/>
<dbReference type="InterPro" id="IPR004613">
    <property type="entry name" value="RNase_J"/>
</dbReference>
<keyword evidence="2 9" id="KW-0540">Nuclease</keyword>
<dbReference type="GO" id="GO:0005737">
    <property type="term" value="C:cytoplasm"/>
    <property type="evidence" value="ECO:0007669"/>
    <property type="project" value="UniProtKB-SubCell"/>
</dbReference>
<dbReference type="Gene3D" id="3.40.50.10710">
    <property type="entry name" value="Metallo-hydrolase/oxidoreductase"/>
    <property type="match status" value="1"/>
</dbReference>
<protein>
    <recommendedName>
        <fullName evidence="9">Ribonuclease J</fullName>
        <shortName evidence="9">RNase J</shortName>
        <ecNumber evidence="9">3.1.-.-</ecNumber>
    </recommendedName>
</protein>
<dbReference type="GO" id="GO:0008270">
    <property type="term" value="F:zinc ion binding"/>
    <property type="evidence" value="ECO:0007669"/>
    <property type="project" value="InterPro"/>
</dbReference>
<dbReference type="Pfam" id="PF17770">
    <property type="entry name" value="RNase_J_C"/>
    <property type="match status" value="1"/>
</dbReference>
<comment type="function">
    <text evidence="9">An RNase that has 5'-3' exonuclease and possibly endonuclease activity. Involved in maturation of rRNA and in some organisms also mRNA maturation and/or decay.</text>
</comment>
<comment type="cofactor">
    <cofactor evidence="12">
        <name>Ca(2+)</name>
        <dbReference type="ChEBI" id="CHEBI:29108"/>
    </cofactor>
    <text evidence="12">Binds 1 Ca(2+) cation per subunit. Seen in 1 crystal structure, it is not clear if it is physiologically important.</text>
</comment>
<dbReference type="GO" id="GO:0004521">
    <property type="term" value="F:RNA endonuclease activity"/>
    <property type="evidence" value="ECO:0007669"/>
    <property type="project" value="UniProtKB-UniRule"/>
</dbReference>
<keyword evidence="6 12" id="KW-0862">Zinc</keyword>
<dbReference type="EMBL" id="PEUM01000034">
    <property type="protein sequence ID" value="PIV25500.1"/>
    <property type="molecule type" value="Genomic_DNA"/>
</dbReference>
<dbReference type="InterPro" id="IPR011108">
    <property type="entry name" value="RMMBL"/>
</dbReference>
<feature type="binding site" evidence="12">
    <location>
        <position position="38"/>
    </location>
    <ligand>
        <name>Ca(2+)</name>
        <dbReference type="ChEBI" id="CHEBI:29108"/>
    </ligand>
</feature>
<keyword evidence="3 12" id="KW-0479">Metal-binding</keyword>
<feature type="binding site" evidence="9 11">
    <location>
        <begin position="355"/>
        <end position="359"/>
    </location>
    <ligand>
        <name>substrate</name>
    </ligand>
</feature>